<protein>
    <recommendedName>
        <fullName evidence="1">DUF397 domain-containing protein</fullName>
    </recommendedName>
</protein>
<reference evidence="2 3" key="1">
    <citation type="submission" date="2021-03" db="EMBL/GenBank/DDBJ databases">
        <title>Sequencing the genomes of 1000 actinobacteria strains.</title>
        <authorList>
            <person name="Klenk H.-P."/>
        </authorList>
    </citation>
    <scope>NUCLEOTIDE SEQUENCE [LARGE SCALE GENOMIC DNA]</scope>
    <source>
        <strain evidence="2 3">DSM 46670</strain>
    </source>
</reference>
<dbReference type="RefSeq" id="WP_209642794.1">
    <property type="nucleotide sequence ID" value="NZ_JAGINW010000001.1"/>
</dbReference>
<proteinExistence type="predicted"/>
<evidence type="ECO:0000313" key="2">
    <source>
        <dbReference type="EMBL" id="MBP2325618.1"/>
    </source>
</evidence>
<organism evidence="2 3">
    <name type="scientific">Kibdelosporangium banguiense</name>
    <dbReference type="NCBI Taxonomy" id="1365924"/>
    <lineage>
        <taxon>Bacteria</taxon>
        <taxon>Bacillati</taxon>
        <taxon>Actinomycetota</taxon>
        <taxon>Actinomycetes</taxon>
        <taxon>Pseudonocardiales</taxon>
        <taxon>Pseudonocardiaceae</taxon>
        <taxon>Kibdelosporangium</taxon>
    </lineage>
</organism>
<comment type="caution">
    <text evidence="2">The sequence shown here is derived from an EMBL/GenBank/DDBJ whole genome shotgun (WGS) entry which is preliminary data.</text>
</comment>
<dbReference type="Proteomes" id="UP001519332">
    <property type="component" value="Unassembled WGS sequence"/>
</dbReference>
<gene>
    <name evidence="2" type="ORF">JOF56_006003</name>
</gene>
<evidence type="ECO:0000313" key="3">
    <source>
        <dbReference type="Proteomes" id="UP001519332"/>
    </source>
</evidence>
<feature type="domain" description="DUF397" evidence="1">
    <location>
        <begin position="9"/>
        <end position="26"/>
    </location>
</feature>
<dbReference type="Pfam" id="PF04149">
    <property type="entry name" value="DUF397"/>
    <property type="match status" value="2"/>
</dbReference>
<keyword evidence="3" id="KW-1185">Reference proteome</keyword>
<evidence type="ECO:0000259" key="1">
    <source>
        <dbReference type="Pfam" id="PF04149"/>
    </source>
</evidence>
<dbReference type="InterPro" id="IPR007278">
    <property type="entry name" value="DUF397"/>
</dbReference>
<name>A0ABS4TMI5_9PSEU</name>
<accession>A0ABS4TMI5</accession>
<sequence>MHATDFLGATWRKSSRSNGTGACVEIAWRKSSRSNGGGNCVELALSAEVGAVRDSKNPDGPMLTFPAASLAAFLAQR</sequence>
<dbReference type="EMBL" id="JAGINW010000001">
    <property type="protein sequence ID" value="MBP2325618.1"/>
    <property type="molecule type" value="Genomic_DNA"/>
</dbReference>
<feature type="domain" description="DUF397" evidence="1">
    <location>
        <begin position="27"/>
        <end position="75"/>
    </location>
</feature>